<evidence type="ECO:0000256" key="2">
    <source>
        <dbReference type="ARBA" id="ARBA00022473"/>
    </source>
</evidence>
<evidence type="ECO:0000256" key="11">
    <source>
        <dbReference type="ARBA" id="ARBA00022889"/>
    </source>
</evidence>
<comment type="subunit">
    <text evidence="14">Oligomer of disulfide-linked homodimers.</text>
</comment>
<dbReference type="GO" id="GO:0001764">
    <property type="term" value="P:neuron migration"/>
    <property type="evidence" value="ECO:0007669"/>
    <property type="project" value="InterPro"/>
</dbReference>
<evidence type="ECO:0000256" key="4">
    <source>
        <dbReference type="ARBA" id="ARBA00022530"/>
    </source>
</evidence>
<evidence type="ECO:0000256" key="12">
    <source>
        <dbReference type="ARBA" id="ARBA00023773"/>
    </source>
</evidence>
<dbReference type="GO" id="GO:0043005">
    <property type="term" value="C:neuron projection"/>
    <property type="evidence" value="ECO:0007669"/>
    <property type="project" value="TreeGrafter"/>
</dbReference>
<evidence type="ECO:0000313" key="16">
    <source>
        <dbReference type="EMBL" id="KAB0375953.1"/>
    </source>
</evidence>
<evidence type="ECO:0000256" key="5">
    <source>
        <dbReference type="ARBA" id="ARBA00022670"/>
    </source>
</evidence>
<gene>
    <name evidence="16" type="ORF">FD755_012596</name>
</gene>
<keyword evidence="2" id="KW-0217">Developmental protein</keyword>
<keyword evidence="8" id="KW-0720">Serine protease</keyword>
<dbReference type="PANTHER" id="PTHR11841">
    <property type="entry name" value="REELIN"/>
    <property type="match status" value="1"/>
</dbReference>
<evidence type="ECO:0000256" key="6">
    <source>
        <dbReference type="ARBA" id="ARBA00022723"/>
    </source>
</evidence>
<organism evidence="16 17">
    <name type="scientific">Muntiacus reevesi</name>
    <name type="common">Reeves' muntjac</name>
    <name type="synonym">Cervus reevesi</name>
    <dbReference type="NCBI Taxonomy" id="9886"/>
    <lineage>
        <taxon>Eukaryota</taxon>
        <taxon>Metazoa</taxon>
        <taxon>Chordata</taxon>
        <taxon>Craniata</taxon>
        <taxon>Vertebrata</taxon>
        <taxon>Euteleostomi</taxon>
        <taxon>Mammalia</taxon>
        <taxon>Eutheria</taxon>
        <taxon>Laurasiatheria</taxon>
        <taxon>Artiodactyla</taxon>
        <taxon>Ruminantia</taxon>
        <taxon>Pecora</taxon>
        <taxon>Cervidae</taxon>
        <taxon>Muntiacinae</taxon>
        <taxon>Muntiacus</taxon>
    </lineage>
</organism>
<dbReference type="Proteomes" id="UP000326062">
    <property type="component" value="Chromosome 6"/>
</dbReference>
<dbReference type="GO" id="GO:0006508">
    <property type="term" value="P:proteolysis"/>
    <property type="evidence" value="ECO:0007669"/>
    <property type="project" value="UniProtKB-KW"/>
</dbReference>
<dbReference type="EMBL" id="VCEB01000006">
    <property type="protein sequence ID" value="KAB0375953.1"/>
    <property type="molecule type" value="Genomic_DNA"/>
</dbReference>
<keyword evidence="17" id="KW-1185">Reference proteome</keyword>
<keyword evidence="5" id="KW-0645">Protease</keyword>
<comment type="subcellular location">
    <subcellularLocation>
        <location evidence="1">Secreted</location>
        <location evidence="1">Extracellular space</location>
        <location evidence="1">Extracellular matrix</location>
    </subcellularLocation>
</comment>
<keyword evidence="4" id="KW-0272">Extracellular matrix</keyword>
<comment type="caution">
    <text evidence="16">The sequence shown here is derived from an EMBL/GenBank/DDBJ whole genome shotgun (WGS) entry which is preliminary data.</text>
</comment>
<evidence type="ECO:0000313" key="17">
    <source>
        <dbReference type="Proteomes" id="UP000326062"/>
    </source>
</evidence>
<evidence type="ECO:0000256" key="1">
    <source>
        <dbReference type="ARBA" id="ARBA00004498"/>
    </source>
</evidence>
<dbReference type="GO" id="GO:0007155">
    <property type="term" value="P:cell adhesion"/>
    <property type="evidence" value="ECO:0007669"/>
    <property type="project" value="UniProtKB-KW"/>
</dbReference>
<dbReference type="Gene3D" id="2.60.120.260">
    <property type="entry name" value="Galactose-binding domain-like"/>
    <property type="match status" value="1"/>
</dbReference>
<evidence type="ECO:0000256" key="15">
    <source>
        <dbReference type="ARBA" id="ARBA00046064"/>
    </source>
</evidence>
<evidence type="ECO:0000256" key="8">
    <source>
        <dbReference type="ARBA" id="ARBA00022825"/>
    </source>
</evidence>
<dbReference type="GO" id="GO:0046872">
    <property type="term" value="F:metal ion binding"/>
    <property type="evidence" value="ECO:0007669"/>
    <property type="project" value="UniProtKB-KW"/>
</dbReference>
<dbReference type="AlphaFoldDB" id="A0A5N3XS63"/>
<keyword evidence="3" id="KW-0964">Secreted</keyword>
<keyword evidence="7" id="KW-0378">Hydrolase</keyword>
<keyword evidence="10" id="KW-0106">Calcium</keyword>
<evidence type="ECO:0000256" key="7">
    <source>
        <dbReference type="ARBA" id="ARBA00022801"/>
    </source>
</evidence>
<evidence type="ECO:0000256" key="14">
    <source>
        <dbReference type="ARBA" id="ARBA00044961"/>
    </source>
</evidence>
<evidence type="ECO:0000256" key="3">
    <source>
        <dbReference type="ARBA" id="ARBA00022525"/>
    </source>
</evidence>
<evidence type="ECO:0000256" key="9">
    <source>
        <dbReference type="ARBA" id="ARBA00022833"/>
    </source>
</evidence>
<evidence type="ECO:0000256" key="13">
    <source>
        <dbReference type="ARBA" id="ARBA00023900"/>
    </source>
</evidence>
<dbReference type="InterPro" id="IPR034968">
    <property type="entry name" value="Reelin"/>
</dbReference>
<dbReference type="GO" id="GO:0007417">
    <property type="term" value="P:central nervous system development"/>
    <property type="evidence" value="ECO:0007669"/>
    <property type="project" value="InterPro"/>
</dbReference>
<comment type="similarity">
    <text evidence="12">Belongs to the reelin family.</text>
</comment>
<evidence type="ECO:0000256" key="10">
    <source>
        <dbReference type="ARBA" id="ARBA00022837"/>
    </source>
</evidence>
<name>A0A5N3XS63_MUNRE</name>
<dbReference type="GO" id="GO:0008236">
    <property type="term" value="F:serine-type peptidase activity"/>
    <property type="evidence" value="ECO:0007669"/>
    <property type="project" value="UniProtKB-KW"/>
</dbReference>
<protein>
    <recommendedName>
        <fullName evidence="13">Reelin</fullName>
    </recommendedName>
</protein>
<dbReference type="GO" id="GO:0070325">
    <property type="term" value="F:lipoprotein particle receptor binding"/>
    <property type="evidence" value="ECO:0007669"/>
    <property type="project" value="InterPro"/>
</dbReference>
<comment type="function">
    <text evidence="15">Extracellular matrix serine protease secreted by pioneer neurons that plays a role in layering of neurons in the cerebral cortex and cerebellum by coordinating cell positioning during neurodevelopment. Regulates microtubule function in neurons and neuronal migration. Binding to the extracellular domains of lipoprotein receptors VLDLR and LRP8/APOER2 induces tyrosine phosphorylation of DAB1 and modulation of TAU phosphorylation. Affects migration of sympathetic preganglionic neurons in the spinal cord, where it seems to act as a barrier to neuronal migration. Enzymatic activity is important for the modulation of cell adhesion.</text>
</comment>
<keyword evidence="9" id="KW-0862">Zinc</keyword>
<accession>A0A5N3XS63</accession>
<dbReference type="PANTHER" id="PTHR11841:SF1">
    <property type="entry name" value="REELIN"/>
    <property type="match status" value="1"/>
</dbReference>
<reference evidence="16 17" key="1">
    <citation type="submission" date="2019-06" db="EMBL/GenBank/DDBJ databases">
        <title>Discovery of a novel chromosome fission-fusion reversal in muntjac.</title>
        <authorList>
            <person name="Mudd A.B."/>
            <person name="Bredeson J.V."/>
            <person name="Baum R."/>
            <person name="Hockemeyer D."/>
            <person name="Rokhsar D.S."/>
        </authorList>
    </citation>
    <scope>NUCLEOTIDE SEQUENCE [LARGE SCALE GENOMIC DNA]</scope>
    <source>
        <strain evidence="16">UCam_UCB_Mr</strain>
        <tissue evidence="16">Fibroblast cell line</tissue>
    </source>
</reference>
<proteinExistence type="inferred from homology"/>
<sequence length="147" mass="16657">MKKLTDLFHQSLVKSLCLQVATIHTNNPHLSLRSSGSCRYSYSDPCIIVSYAKNNTADWIQLEKIRAPSNVSTIIHILYLPEDAKGENVQFQWKQENLQVGEVYEACWALDNILIINSAHRQVVLEDNLDPVDTGNWLFFPGATVKV</sequence>
<keyword evidence="11" id="KW-0130">Cell adhesion</keyword>
<keyword evidence="6" id="KW-0479">Metal-binding</keyword>
<dbReference type="GO" id="GO:0005615">
    <property type="term" value="C:extracellular space"/>
    <property type="evidence" value="ECO:0007669"/>
    <property type="project" value="TreeGrafter"/>
</dbReference>